<dbReference type="Proteomes" id="UP000813423">
    <property type="component" value="Unassembled WGS sequence"/>
</dbReference>
<dbReference type="Pfam" id="PF12796">
    <property type="entry name" value="Ank_2"/>
    <property type="match status" value="3"/>
</dbReference>
<accession>A0A9P8NC73</accession>
<protein>
    <recommendedName>
        <fullName evidence="8">Ankyrin repeat protein</fullName>
    </recommendedName>
</protein>
<feature type="region of interest" description="Disordered" evidence="4">
    <location>
        <begin position="137"/>
        <end position="212"/>
    </location>
</feature>
<proteinExistence type="predicted"/>
<dbReference type="PANTHER" id="PTHR24198:SF165">
    <property type="entry name" value="ANKYRIN REPEAT-CONTAINING PROTEIN-RELATED"/>
    <property type="match status" value="1"/>
</dbReference>
<dbReference type="Gene3D" id="1.25.40.20">
    <property type="entry name" value="Ankyrin repeat-containing domain"/>
    <property type="match status" value="3"/>
</dbReference>
<evidence type="ECO:0000256" key="5">
    <source>
        <dbReference type="SAM" id="SignalP"/>
    </source>
</evidence>
<reference evidence="6" key="1">
    <citation type="submission" date="2021-08" db="EMBL/GenBank/DDBJ databases">
        <title>Global Aspergillus fumigatus from environmental and clinical sources.</title>
        <authorList>
            <person name="Barber A."/>
            <person name="Sae-Ong T."/>
        </authorList>
    </citation>
    <scope>NUCLEOTIDE SEQUENCE</scope>
    <source>
        <strain evidence="6">NRZ-2016-071</strain>
    </source>
</reference>
<feature type="compositionally biased region" description="Polar residues" evidence="4">
    <location>
        <begin position="161"/>
        <end position="175"/>
    </location>
</feature>
<dbReference type="AlphaFoldDB" id="A0A9P8NC73"/>
<feature type="signal peptide" evidence="5">
    <location>
        <begin position="1"/>
        <end position="29"/>
    </location>
</feature>
<dbReference type="PROSITE" id="PS50297">
    <property type="entry name" value="ANK_REP_REGION"/>
    <property type="match status" value="1"/>
</dbReference>
<dbReference type="InterPro" id="IPR002110">
    <property type="entry name" value="Ankyrin_rpt"/>
</dbReference>
<evidence type="ECO:0000256" key="2">
    <source>
        <dbReference type="ARBA" id="ARBA00023043"/>
    </source>
</evidence>
<feature type="compositionally biased region" description="Polar residues" evidence="4">
    <location>
        <begin position="137"/>
        <end position="154"/>
    </location>
</feature>
<name>A0A9P8NC73_ASPFM</name>
<comment type="caution">
    <text evidence="6">The sequence shown here is derived from an EMBL/GenBank/DDBJ whole genome shotgun (WGS) entry which is preliminary data.</text>
</comment>
<gene>
    <name evidence="6" type="ORF">KXV57_002036</name>
</gene>
<keyword evidence="5" id="KW-0732">Signal</keyword>
<evidence type="ECO:0000256" key="4">
    <source>
        <dbReference type="SAM" id="MobiDB-lite"/>
    </source>
</evidence>
<evidence type="ECO:0008006" key="8">
    <source>
        <dbReference type="Google" id="ProtNLM"/>
    </source>
</evidence>
<feature type="chain" id="PRO_5040509935" description="Ankyrin repeat protein" evidence="5">
    <location>
        <begin position="30"/>
        <end position="575"/>
    </location>
</feature>
<dbReference type="PROSITE" id="PS50088">
    <property type="entry name" value="ANK_REPEAT"/>
    <property type="match status" value="1"/>
</dbReference>
<evidence type="ECO:0000313" key="6">
    <source>
        <dbReference type="EMBL" id="KAH1894942.1"/>
    </source>
</evidence>
<dbReference type="EMBL" id="JAIBSC010000144">
    <property type="protein sequence ID" value="KAH1894942.1"/>
    <property type="molecule type" value="Genomic_DNA"/>
</dbReference>
<evidence type="ECO:0000313" key="7">
    <source>
        <dbReference type="Proteomes" id="UP000813423"/>
    </source>
</evidence>
<evidence type="ECO:0000256" key="3">
    <source>
        <dbReference type="PROSITE-ProRule" id="PRU00023"/>
    </source>
</evidence>
<feature type="compositionally biased region" description="Low complexity" evidence="4">
    <location>
        <begin position="176"/>
        <end position="212"/>
    </location>
</feature>
<sequence>MDLFAHCWPSLTTKVFPLFCFALCTVTAASESPQNSDSIGKLSTNVCNILAGVSGYTQVRIEILNNGLTETYTWSTTLAEGCEAYLGKVLTACQTESSSTSCNEIHLSFGRSSSSTTISLQSVNSAEIESRTIATVPSMTIASKETESTSAQQVTEEHQTPPASRTSDSQKATQGSKTSSDAPTPSSTSPKSAPCLESQAADTPSSSLPSATSAAPYCVINHSAFVVDENRDKSDEEPLLCLAAAWKRSEMVQLLLDHGWNVNDEDAEELTPLLLAAKEGYSSVVQVLLNHPQINLHAQDHCGSTALHAAAKEGHLEVVKLLLTEGSIDVNVKDKDGLERPFPDRSTSLHRAVQARDVRIMSLLLTKEDLDPNVADHQKWTPLCWAASQGDVEMVDLLLTRPEIRINGVEGEEVPPLCLAALTWTRDGVPTCHRFWLPSPQAIPTYIAMELLASGKQLNVNIQTYAKVSALSLAARHGDLQVVNSILCDTRTDRNSVDDWGRTALWLAAHTGKSVVVERFLLDDNIQVDIGDDDGIDALNAASKRYHFDTVKLLRTHRPEHHHGVGGSRPLMASN</sequence>
<keyword evidence="2 3" id="KW-0040">ANK repeat</keyword>
<organism evidence="6 7">
    <name type="scientific">Aspergillus fumigatus</name>
    <name type="common">Neosartorya fumigata</name>
    <dbReference type="NCBI Taxonomy" id="746128"/>
    <lineage>
        <taxon>Eukaryota</taxon>
        <taxon>Fungi</taxon>
        <taxon>Dikarya</taxon>
        <taxon>Ascomycota</taxon>
        <taxon>Pezizomycotina</taxon>
        <taxon>Eurotiomycetes</taxon>
        <taxon>Eurotiomycetidae</taxon>
        <taxon>Eurotiales</taxon>
        <taxon>Aspergillaceae</taxon>
        <taxon>Aspergillus</taxon>
        <taxon>Aspergillus subgen. Fumigati</taxon>
    </lineage>
</organism>
<dbReference type="PANTHER" id="PTHR24198">
    <property type="entry name" value="ANKYRIN REPEAT AND PROTEIN KINASE DOMAIN-CONTAINING PROTEIN"/>
    <property type="match status" value="1"/>
</dbReference>
<keyword evidence="1" id="KW-0677">Repeat</keyword>
<dbReference type="SMART" id="SM00248">
    <property type="entry name" value="ANK"/>
    <property type="match status" value="8"/>
</dbReference>
<feature type="repeat" description="ANK" evidence="3">
    <location>
        <begin position="302"/>
        <end position="327"/>
    </location>
</feature>
<evidence type="ECO:0000256" key="1">
    <source>
        <dbReference type="ARBA" id="ARBA00022737"/>
    </source>
</evidence>
<dbReference type="SUPFAM" id="SSF48403">
    <property type="entry name" value="Ankyrin repeat"/>
    <property type="match status" value="1"/>
</dbReference>
<dbReference type="InterPro" id="IPR036770">
    <property type="entry name" value="Ankyrin_rpt-contain_sf"/>
</dbReference>